<protein>
    <submittedName>
        <fullName evidence="2">Uncharacterized protein</fullName>
    </submittedName>
</protein>
<evidence type="ECO:0000256" key="1">
    <source>
        <dbReference type="SAM" id="Phobius"/>
    </source>
</evidence>
<dbReference type="Proteomes" id="UP000009101">
    <property type="component" value="Chromosome"/>
</dbReference>
<dbReference type="STRING" id="696125.BARCL_1238"/>
<gene>
    <name evidence="2" type="ordered locus">BARCL_1238</name>
</gene>
<organism evidence="2 3">
    <name type="scientific">Bartonella clarridgeiae (strain CCUG 45776 / CIP 104772 / 73)</name>
    <dbReference type="NCBI Taxonomy" id="696125"/>
    <lineage>
        <taxon>Bacteria</taxon>
        <taxon>Pseudomonadati</taxon>
        <taxon>Pseudomonadota</taxon>
        <taxon>Alphaproteobacteria</taxon>
        <taxon>Hyphomicrobiales</taxon>
        <taxon>Bartonellaceae</taxon>
        <taxon>Bartonella</taxon>
    </lineage>
</organism>
<dbReference type="AlphaFoldDB" id="E6YJ72"/>
<dbReference type="HOGENOM" id="CLU_2462817_0_0_5"/>
<keyword evidence="1" id="KW-0812">Transmembrane</keyword>
<evidence type="ECO:0000313" key="3">
    <source>
        <dbReference type="Proteomes" id="UP000009101"/>
    </source>
</evidence>
<keyword evidence="1" id="KW-1133">Transmembrane helix</keyword>
<dbReference type="KEGG" id="bcd:BARCL_1238"/>
<dbReference type="EMBL" id="FN645454">
    <property type="protein sequence ID" value="CBI76910.1"/>
    <property type="molecule type" value="Genomic_DNA"/>
</dbReference>
<keyword evidence="1" id="KW-0472">Membrane</keyword>
<evidence type="ECO:0000313" key="2">
    <source>
        <dbReference type="EMBL" id="CBI76910.1"/>
    </source>
</evidence>
<sequence>MTKMMDIEEVLKAFSSSPQKIDYLANNVLHDLDSIDQWDSYDRKNTNSVREIRVSCRPKSGFESLKGERRAGGGVCLFFLPLFIFIVY</sequence>
<reference evidence="2 3" key="2">
    <citation type="journal article" date="2011" name="PLoS Genet.">
        <title>Parallel evolution of a type IV secretion system in radiating lineages of the host-restricted bacterial pathogen Bartonella.</title>
        <authorList>
            <person name="Engel P."/>
            <person name="Salzburger W."/>
            <person name="Liesch M."/>
            <person name="Chang C.C."/>
            <person name="Maruyama S."/>
            <person name="Lanz C."/>
            <person name="Calteau A."/>
            <person name="Lajus A."/>
            <person name="Medigue C."/>
            <person name="Schuster S.C."/>
            <person name="Dehio C."/>
        </authorList>
    </citation>
    <scope>NUCLEOTIDE SEQUENCE [LARGE SCALE GENOMIC DNA]</scope>
    <source>
        <strain evidence="3">CIP 104772 / 73</strain>
    </source>
</reference>
<reference evidence="3" key="1">
    <citation type="submission" date="2009-11" db="EMBL/GenBank/DDBJ databases">
        <title>Genome sequencing of Bartonella species and comparative genomics.</title>
        <authorList>
            <person name="Engel P."/>
            <person name="Salzburger W."/>
            <person name="Marius L."/>
            <person name="Chao-Chin C."/>
            <person name="Soichi M."/>
            <person name="Christa L."/>
            <person name="Alexandra C."/>
            <person name="Aurelie L."/>
            <person name="Claudine M."/>
            <person name="Stephan S.C."/>
            <person name="Christoph D."/>
        </authorList>
    </citation>
    <scope>NUCLEOTIDE SEQUENCE [LARGE SCALE GENOMIC DNA]</scope>
    <source>
        <strain evidence="3">CIP 104772 / 73</strain>
    </source>
</reference>
<name>E6YJ72_BARC7</name>
<feature type="transmembrane region" description="Helical" evidence="1">
    <location>
        <begin position="71"/>
        <end position="87"/>
    </location>
</feature>
<proteinExistence type="predicted"/>
<keyword evidence="3" id="KW-1185">Reference proteome</keyword>
<accession>E6YJ72</accession>